<organism evidence="2 3">
    <name type="scientific">Paralvinella palmiformis</name>
    <dbReference type="NCBI Taxonomy" id="53620"/>
    <lineage>
        <taxon>Eukaryota</taxon>
        <taxon>Metazoa</taxon>
        <taxon>Spiralia</taxon>
        <taxon>Lophotrochozoa</taxon>
        <taxon>Annelida</taxon>
        <taxon>Polychaeta</taxon>
        <taxon>Sedentaria</taxon>
        <taxon>Canalipalpata</taxon>
        <taxon>Terebellida</taxon>
        <taxon>Terebelliformia</taxon>
        <taxon>Alvinellidae</taxon>
        <taxon>Paralvinella</taxon>
    </lineage>
</organism>
<reference evidence="2" key="1">
    <citation type="journal article" date="2023" name="Mol. Biol. Evol.">
        <title>Third-Generation Sequencing Reveals the Adaptive Role of the Epigenome in Three Deep-Sea Polychaetes.</title>
        <authorList>
            <person name="Perez M."/>
            <person name="Aroh O."/>
            <person name="Sun Y."/>
            <person name="Lan Y."/>
            <person name="Juniper S.K."/>
            <person name="Young C.R."/>
            <person name="Angers B."/>
            <person name="Qian P.Y."/>
        </authorList>
    </citation>
    <scope>NUCLEOTIDE SEQUENCE</scope>
    <source>
        <strain evidence="2">P08H-3</strain>
    </source>
</reference>
<comment type="caution">
    <text evidence="2">The sequence shown here is derived from an EMBL/GenBank/DDBJ whole genome shotgun (WGS) entry which is preliminary data.</text>
</comment>
<evidence type="ECO:0000256" key="1">
    <source>
        <dbReference type="SAM" id="MobiDB-lite"/>
    </source>
</evidence>
<accession>A0AAD9J8S9</accession>
<feature type="compositionally biased region" description="Polar residues" evidence="1">
    <location>
        <begin position="53"/>
        <end position="63"/>
    </location>
</feature>
<gene>
    <name evidence="2" type="ORF">LSH36_500g02049</name>
</gene>
<feature type="region of interest" description="Disordered" evidence="1">
    <location>
        <begin position="28"/>
        <end position="64"/>
    </location>
</feature>
<evidence type="ECO:0000313" key="3">
    <source>
        <dbReference type="Proteomes" id="UP001208570"/>
    </source>
</evidence>
<dbReference type="EMBL" id="JAODUP010000500">
    <property type="protein sequence ID" value="KAK2148394.1"/>
    <property type="molecule type" value="Genomic_DNA"/>
</dbReference>
<sequence length="145" mass="16433">MALRGKRRSTRSTQETPGNFQQVMIKQQLKDKQSNSSRMDKVVSTNKKHNNINHDSSNYTMKSGGNGEAQLGVFIKSATIADDNIPTNLTNLRNITQEDNETRPECNKRATSNDLALQCEVCTYWYRPERHGVSESMYRALDYGG</sequence>
<feature type="compositionally biased region" description="Basic and acidic residues" evidence="1">
    <location>
        <begin position="28"/>
        <end position="41"/>
    </location>
</feature>
<keyword evidence="3" id="KW-1185">Reference proteome</keyword>
<name>A0AAD9J8S9_9ANNE</name>
<evidence type="ECO:0000313" key="2">
    <source>
        <dbReference type="EMBL" id="KAK2148394.1"/>
    </source>
</evidence>
<proteinExistence type="predicted"/>
<dbReference type="Proteomes" id="UP001208570">
    <property type="component" value="Unassembled WGS sequence"/>
</dbReference>
<dbReference type="AlphaFoldDB" id="A0AAD9J8S9"/>
<protein>
    <submittedName>
        <fullName evidence="2">Uncharacterized protein</fullName>
    </submittedName>
</protein>